<name>A0A7G1P439_9ACTN</name>
<dbReference type="SUPFAM" id="SSF53850">
    <property type="entry name" value="Periplasmic binding protein-like II"/>
    <property type="match status" value="1"/>
</dbReference>
<reference evidence="2 3" key="1">
    <citation type="journal article" date="2014" name="Int. J. Syst. Evol. Microbiol.">
        <title>Complete genome sequence of Corynebacterium casei LMG S-19264T (=DSM 44701T), isolated from a smear-ripened cheese.</title>
        <authorList>
            <consortium name="US DOE Joint Genome Institute (JGI-PGF)"/>
            <person name="Walter F."/>
            <person name="Albersmeier A."/>
            <person name="Kalinowski J."/>
            <person name="Ruckert C."/>
        </authorList>
    </citation>
    <scope>NUCLEOTIDE SEQUENCE [LARGE SCALE GENOMIC DNA]</scope>
    <source>
        <strain evidence="2 3">JCM 4677</strain>
    </source>
</reference>
<feature type="compositionally biased region" description="Gly residues" evidence="1">
    <location>
        <begin position="8"/>
        <end position="31"/>
    </location>
</feature>
<dbReference type="InterPro" id="IPR050490">
    <property type="entry name" value="Bact_solute-bd_prot1"/>
</dbReference>
<dbReference type="Proteomes" id="UP000516444">
    <property type="component" value="Chromosome"/>
</dbReference>
<dbReference type="PANTHER" id="PTHR43649:SF14">
    <property type="entry name" value="BLR3389 PROTEIN"/>
    <property type="match status" value="1"/>
</dbReference>
<dbReference type="PANTHER" id="PTHR43649">
    <property type="entry name" value="ARABINOSE-BINDING PROTEIN-RELATED"/>
    <property type="match status" value="1"/>
</dbReference>
<dbReference type="AlphaFoldDB" id="A0A7G1P439"/>
<dbReference type="KEGG" id="sgm:GCM10017557_49970"/>
<dbReference type="EMBL" id="AP023440">
    <property type="protein sequence ID" value="BCL30138.1"/>
    <property type="molecule type" value="Genomic_DNA"/>
</dbReference>
<evidence type="ECO:0000256" key="1">
    <source>
        <dbReference type="SAM" id="MobiDB-lite"/>
    </source>
</evidence>
<sequence>MESINGRSNGGQPTGGGASGGADGGTSGGTTGALSSRTFSRRWILGAGATTLLTTGLTACGSSDGAGGGSSTLTAFVYGDDAVKVQQGAVDRFNKSAVAKSTKGKVKLERIPGAEYPAKLRTAMGSPSAPDIFYNWGGGSIKAYQDAKQLVDLTDTIEGDPILKSGFLPSVLAAGGLGGRQYGIPMRGMQPVILFYNKSVFTEHKLQPPTTWAELQDINAKLKAANITPFALGGADIWPELMWLEYLVDRIGGPQVFAKIQEGDASGWGDPAVLKAAETVKELIDDGVFGSKFSSVSYTNGGAPAVFAKGKAAMHLMGSWEYSTQLGKFPDFAKNNLGWCAFPTVEGGTGDVRNVVGNPTNYWSINTRAKNKDAAVAFLKDCASERYAKALVANGDVPTTAGAAKLLDASPNPEFAKFQYEMVEKAPAFTLSWDQAVGSTVSTPMLTEINKLFVGKSSPSDFVSALKELK</sequence>
<feature type="region of interest" description="Disordered" evidence="1">
    <location>
        <begin position="1"/>
        <end position="33"/>
    </location>
</feature>
<organism evidence="2 3">
    <name type="scientific">Streptomyces aurantiacus</name>
    <dbReference type="NCBI Taxonomy" id="47760"/>
    <lineage>
        <taxon>Bacteria</taxon>
        <taxon>Bacillati</taxon>
        <taxon>Actinomycetota</taxon>
        <taxon>Actinomycetes</taxon>
        <taxon>Kitasatosporales</taxon>
        <taxon>Streptomycetaceae</taxon>
        <taxon>Streptomyces</taxon>
        <taxon>Streptomyces aurantiacus group</taxon>
    </lineage>
</organism>
<proteinExistence type="predicted"/>
<dbReference type="RefSeq" id="WP_190852133.1">
    <property type="nucleotide sequence ID" value="NZ_AP023440.1"/>
</dbReference>
<accession>A0A7G1P439</accession>
<evidence type="ECO:0000313" key="2">
    <source>
        <dbReference type="EMBL" id="BCL30138.1"/>
    </source>
</evidence>
<dbReference type="Gene3D" id="3.40.190.10">
    <property type="entry name" value="Periplasmic binding protein-like II"/>
    <property type="match status" value="2"/>
</dbReference>
<gene>
    <name evidence="2" type="ORF">GCM10017557_49970</name>
</gene>
<protein>
    <submittedName>
        <fullName evidence="2">Sugar-binding protein</fullName>
    </submittedName>
</protein>
<evidence type="ECO:0000313" key="3">
    <source>
        <dbReference type="Proteomes" id="UP000516444"/>
    </source>
</evidence>
<dbReference type="Pfam" id="PF01547">
    <property type="entry name" value="SBP_bac_1"/>
    <property type="match status" value="1"/>
</dbReference>
<dbReference type="InterPro" id="IPR006059">
    <property type="entry name" value="SBP"/>
</dbReference>
<keyword evidence="3" id="KW-1185">Reference proteome</keyword>